<proteinExistence type="predicted"/>
<dbReference type="RefSeq" id="WP_375356327.1">
    <property type="nucleotide sequence ID" value="NZ_JBHHMI010000013.1"/>
</dbReference>
<name>A0ABV5AVD7_9BACL</name>
<evidence type="ECO:0000313" key="2">
    <source>
        <dbReference type="Proteomes" id="UP001580346"/>
    </source>
</evidence>
<dbReference type="EMBL" id="JBHHMI010000013">
    <property type="protein sequence ID" value="MFB5268173.1"/>
    <property type="molecule type" value="Genomic_DNA"/>
</dbReference>
<sequence length="95" mass="10594">MHCAWRDLHVMEARVLLASTKLCPVPPIAETLRCCDADHIGGRQTQPPQLWIRLDGRRSDHPGPVVALSTYRPPVEAAQTRDTPIFPQSITALFV</sequence>
<comment type="caution">
    <text evidence="1">The sequence shown here is derived from an EMBL/GenBank/DDBJ whole genome shotgun (WGS) entry which is preliminary data.</text>
</comment>
<dbReference type="Proteomes" id="UP001580346">
    <property type="component" value="Unassembled WGS sequence"/>
</dbReference>
<reference evidence="1 2" key="1">
    <citation type="submission" date="2024-09" db="EMBL/GenBank/DDBJ databases">
        <title>Paenibacillus zeirhizospherea sp. nov., isolated from surface of the maize (Zea mays) roots in a horticulture field, Hungary.</title>
        <authorList>
            <person name="Marton D."/>
            <person name="Farkas M."/>
            <person name="Bedics A."/>
            <person name="Toth E."/>
            <person name="Tancsics A."/>
            <person name="Boka K."/>
            <person name="Maroti G."/>
            <person name="Kriszt B."/>
            <person name="Cserhati M."/>
        </authorList>
    </citation>
    <scope>NUCLEOTIDE SEQUENCE [LARGE SCALE GENOMIC DNA]</scope>
    <source>
        <strain evidence="1 2">KCTC 33519</strain>
    </source>
</reference>
<evidence type="ECO:0000313" key="1">
    <source>
        <dbReference type="EMBL" id="MFB5268173.1"/>
    </source>
</evidence>
<protein>
    <submittedName>
        <fullName evidence="1">Uncharacterized protein</fullName>
    </submittedName>
</protein>
<keyword evidence="2" id="KW-1185">Reference proteome</keyword>
<organism evidence="1 2">
    <name type="scientific">Paenibacillus enshidis</name>
    <dbReference type="NCBI Taxonomy" id="1458439"/>
    <lineage>
        <taxon>Bacteria</taxon>
        <taxon>Bacillati</taxon>
        <taxon>Bacillota</taxon>
        <taxon>Bacilli</taxon>
        <taxon>Bacillales</taxon>
        <taxon>Paenibacillaceae</taxon>
        <taxon>Paenibacillus</taxon>
    </lineage>
</organism>
<accession>A0ABV5AVD7</accession>
<gene>
    <name evidence="1" type="ORF">ACE41H_15505</name>
</gene>